<reference evidence="3 4" key="1">
    <citation type="submission" date="2020-10" db="EMBL/GenBank/DDBJ databases">
        <title>The Coptis chinensis genome and diversification of protoberbering-type alkaloids.</title>
        <authorList>
            <person name="Wang B."/>
            <person name="Shu S."/>
            <person name="Song C."/>
            <person name="Liu Y."/>
        </authorList>
    </citation>
    <scope>NUCLEOTIDE SEQUENCE [LARGE SCALE GENOMIC DNA]</scope>
    <source>
        <strain evidence="3">HL-2020</strain>
        <tissue evidence="3">Leaf</tissue>
    </source>
</reference>
<dbReference type="Proteomes" id="UP000631114">
    <property type="component" value="Unassembled WGS sequence"/>
</dbReference>
<dbReference type="CDD" id="cd07816">
    <property type="entry name" value="Bet_v1-like"/>
    <property type="match status" value="1"/>
</dbReference>
<gene>
    <name evidence="3" type="ORF">IFM89_017168</name>
</gene>
<dbReference type="GO" id="GO:0010427">
    <property type="term" value="F:abscisic acid binding"/>
    <property type="evidence" value="ECO:0007669"/>
    <property type="project" value="InterPro"/>
</dbReference>
<evidence type="ECO:0000313" key="4">
    <source>
        <dbReference type="Proteomes" id="UP000631114"/>
    </source>
</evidence>
<keyword evidence="4" id="KW-1185">Reference proteome</keyword>
<dbReference type="InterPro" id="IPR051761">
    <property type="entry name" value="MLP-like_ligand-binding"/>
</dbReference>
<dbReference type="EMBL" id="JADFTS010000005">
    <property type="protein sequence ID" value="KAF9605429.1"/>
    <property type="molecule type" value="Genomic_DNA"/>
</dbReference>
<accession>A0A835HU74</accession>
<dbReference type="OrthoDB" id="1858121at2759"/>
<comment type="similarity">
    <text evidence="1">Belongs to the BetVI family.</text>
</comment>
<dbReference type="SMART" id="SM01037">
    <property type="entry name" value="Bet_v_1"/>
    <property type="match status" value="1"/>
</dbReference>
<evidence type="ECO:0000313" key="3">
    <source>
        <dbReference type="EMBL" id="KAF9605429.1"/>
    </source>
</evidence>
<dbReference type="InterPro" id="IPR023393">
    <property type="entry name" value="START-like_dom_sf"/>
</dbReference>
<organism evidence="3 4">
    <name type="scientific">Coptis chinensis</name>
    <dbReference type="NCBI Taxonomy" id="261450"/>
    <lineage>
        <taxon>Eukaryota</taxon>
        <taxon>Viridiplantae</taxon>
        <taxon>Streptophyta</taxon>
        <taxon>Embryophyta</taxon>
        <taxon>Tracheophyta</taxon>
        <taxon>Spermatophyta</taxon>
        <taxon>Magnoliopsida</taxon>
        <taxon>Ranunculales</taxon>
        <taxon>Ranunculaceae</taxon>
        <taxon>Coptidoideae</taxon>
        <taxon>Coptis</taxon>
    </lineage>
</organism>
<dbReference type="SUPFAM" id="SSF55961">
    <property type="entry name" value="Bet v1-like"/>
    <property type="match status" value="1"/>
</dbReference>
<comment type="caution">
    <text evidence="3">The sequence shown here is derived from an EMBL/GenBank/DDBJ whole genome shotgun (WGS) entry which is preliminary data.</text>
</comment>
<evidence type="ECO:0000259" key="2">
    <source>
        <dbReference type="SMART" id="SM01037"/>
    </source>
</evidence>
<dbReference type="FunFam" id="3.30.530.20:FF:000007">
    <property type="entry name" value="Major pollen allergen Bet v 1-A"/>
    <property type="match status" value="1"/>
</dbReference>
<dbReference type="AlphaFoldDB" id="A0A835HU74"/>
<dbReference type="GO" id="GO:0038023">
    <property type="term" value="F:signaling receptor activity"/>
    <property type="evidence" value="ECO:0007669"/>
    <property type="project" value="InterPro"/>
</dbReference>
<proteinExistence type="inferred from homology"/>
<dbReference type="Gene3D" id="3.30.530.20">
    <property type="match status" value="1"/>
</dbReference>
<evidence type="ECO:0000256" key="1">
    <source>
        <dbReference type="ARBA" id="ARBA00009744"/>
    </source>
</evidence>
<dbReference type="GO" id="GO:0004864">
    <property type="term" value="F:protein phosphatase inhibitor activity"/>
    <property type="evidence" value="ECO:0007669"/>
    <property type="project" value="InterPro"/>
</dbReference>
<dbReference type="PRINTS" id="PR00634">
    <property type="entry name" value="BETALLERGEN"/>
</dbReference>
<dbReference type="InterPro" id="IPR000916">
    <property type="entry name" value="Bet_v_I/MLP"/>
</dbReference>
<dbReference type="GO" id="GO:0006952">
    <property type="term" value="P:defense response"/>
    <property type="evidence" value="ECO:0007669"/>
    <property type="project" value="InterPro"/>
</dbReference>
<sequence>MGRLEVEVETKSGADKFWEAIKDTTNLFPKLFPDRYKSVEILEGDGKSAGSVILMNYIAGTPPVTFSKERIDEADEAKKSIAYTVIDGELTAIYPTFKASLQVVPKGDGSVVKWALDYVKASEEVPEPSFIKEYAVKTFEGLDAYIQKA</sequence>
<dbReference type="Pfam" id="PF00407">
    <property type="entry name" value="Bet_v_1"/>
    <property type="match status" value="1"/>
</dbReference>
<name>A0A835HU74_9MAGN</name>
<feature type="domain" description="Bet v I/Major latex protein" evidence="2">
    <location>
        <begin position="1"/>
        <end position="149"/>
    </location>
</feature>
<dbReference type="PANTHER" id="PTHR31907">
    <property type="entry name" value="MLP-LIKE PROTEIN 423"/>
    <property type="match status" value="1"/>
</dbReference>
<dbReference type="InterPro" id="IPR024949">
    <property type="entry name" value="Bet_v_I_allergen"/>
</dbReference>
<dbReference type="GO" id="GO:0009738">
    <property type="term" value="P:abscisic acid-activated signaling pathway"/>
    <property type="evidence" value="ECO:0007669"/>
    <property type="project" value="InterPro"/>
</dbReference>
<protein>
    <recommendedName>
        <fullName evidence="2">Bet v I/Major latex protein domain-containing protein</fullName>
    </recommendedName>
</protein>